<dbReference type="RefSeq" id="WP_179280213.1">
    <property type="nucleotide sequence ID" value="NZ_FZOF01000043.1"/>
</dbReference>
<feature type="region of interest" description="Disordered" evidence="1">
    <location>
        <begin position="26"/>
        <end position="56"/>
    </location>
</feature>
<organism evidence="2 3">
    <name type="scientific">Actinacidiphila glaucinigra</name>
    <dbReference type="NCBI Taxonomy" id="235986"/>
    <lineage>
        <taxon>Bacteria</taxon>
        <taxon>Bacillati</taxon>
        <taxon>Actinomycetota</taxon>
        <taxon>Actinomycetes</taxon>
        <taxon>Kitasatosporales</taxon>
        <taxon>Streptomycetaceae</taxon>
        <taxon>Actinacidiphila</taxon>
    </lineage>
</organism>
<proteinExistence type="predicted"/>
<evidence type="ECO:0000313" key="2">
    <source>
        <dbReference type="EMBL" id="SNT57063.1"/>
    </source>
</evidence>
<accession>A0A239NRI2</accession>
<dbReference type="Proteomes" id="UP000198280">
    <property type="component" value="Unassembled WGS sequence"/>
</dbReference>
<dbReference type="AlphaFoldDB" id="A0A239NRI2"/>
<feature type="compositionally biased region" description="Basic and acidic residues" evidence="1">
    <location>
        <begin position="46"/>
        <end position="56"/>
    </location>
</feature>
<reference evidence="2 3" key="1">
    <citation type="submission" date="2017-06" db="EMBL/GenBank/DDBJ databases">
        <authorList>
            <person name="Kim H.J."/>
            <person name="Triplett B.A."/>
        </authorList>
    </citation>
    <scope>NUCLEOTIDE SEQUENCE [LARGE SCALE GENOMIC DNA]</scope>
    <source>
        <strain evidence="2 3">CGMCC 4.1858</strain>
    </source>
</reference>
<protein>
    <submittedName>
        <fullName evidence="2">Uncharacterized protein</fullName>
    </submittedName>
</protein>
<dbReference type="EMBL" id="FZOF01000043">
    <property type="protein sequence ID" value="SNT57063.1"/>
    <property type="molecule type" value="Genomic_DNA"/>
</dbReference>
<evidence type="ECO:0000256" key="1">
    <source>
        <dbReference type="SAM" id="MobiDB-lite"/>
    </source>
</evidence>
<sequence length="56" mass="5755">MSAHTAPEPEQGYSVQALLAASAAANAVCTPPGEHEEPEPDATQDEPTKRPQADAA</sequence>
<gene>
    <name evidence="2" type="ORF">SAMN05216252_14327</name>
</gene>
<name>A0A239NRI2_9ACTN</name>
<evidence type="ECO:0000313" key="3">
    <source>
        <dbReference type="Proteomes" id="UP000198280"/>
    </source>
</evidence>
<keyword evidence="3" id="KW-1185">Reference proteome</keyword>